<comment type="similarity">
    <text evidence="1">Belongs to the short-chain dehydrogenases/reductases (SDR) family.</text>
</comment>
<dbReference type="STRING" id="721133.SAMN05216176_101646"/>
<name>K2P0U4_9HYPH</name>
<dbReference type="Pfam" id="PF13561">
    <property type="entry name" value="adh_short_C2"/>
    <property type="match status" value="1"/>
</dbReference>
<dbReference type="RefSeq" id="WP_009755949.1">
    <property type="nucleotide sequence ID" value="NZ_AMSI01000002.1"/>
</dbReference>
<dbReference type="PRINTS" id="PR00081">
    <property type="entry name" value="GDHRDH"/>
</dbReference>
<dbReference type="InterPro" id="IPR002347">
    <property type="entry name" value="SDR_fam"/>
</dbReference>
<comment type="caution">
    <text evidence="2">The sequence shown here is derived from an EMBL/GenBank/DDBJ whole genome shotgun (WGS) entry which is preliminary data.</text>
</comment>
<dbReference type="CDD" id="cd05344">
    <property type="entry name" value="BKR_like_SDR_like"/>
    <property type="match status" value="1"/>
</dbReference>
<organism evidence="2 3">
    <name type="scientific">Nitratireductor indicus C115</name>
    <dbReference type="NCBI Taxonomy" id="1231190"/>
    <lineage>
        <taxon>Bacteria</taxon>
        <taxon>Pseudomonadati</taxon>
        <taxon>Pseudomonadota</taxon>
        <taxon>Alphaproteobacteria</taxon>
        <taxon>Hyphomicrobiales</taxon>
        <taxon>Phyllobacteriaceae</taxon>
        <taxon>Nitratireductor</taxon>
    </lineage>
</organism>
<evidence type="ECO:0000313" key="2">
    <source>
        <dbReference type="EMBL" id="EKF43814.1"/>
    </source>
</evidence>
<dbReference type="PATRIC" id="fig|1231190.3.peg.702"/>
<dbReference type="Proteomes" id="UP000007374">
    <property type="component" value="Unassembled WGS sequence"/>
</dbReference>
<protein>
    <submittedName>
        <fullName evidence="2">Putative 3-oxoacyl-acyl carrier protein reductase</fullName>
    </submittedName>
</protein>
<dbReference type="FunFam" id="3.40.50.720:FF:000084">
    <property type="entry name" value="Short-chain dehydrogenase reductase"/>
    <property type="match status" value="1"/>
</dbReference>
<dbReference type="AlphaFoldDB" id="K2P0U4"/>
<dbReference type="PANTHER" id="PTHR42879:SF6">
    <property type="entry name" value="NADPH-DEPENDENT REDUCTASE BACG"/>
    <property type="match status" value="1"/>
</dbReference>
<dbReference type="Gene3D" id="3.40.50.720">
    <property type="entry name" value="NAD(P)-binding Rossmann-like Domain"/>
    <property type="match status" value="1"/>
</dbReference>
<dbReference type="eggNOG" id="COG1028">
    <property type="taxonomic scope" value="Bacteria"/>
</dbReference>
<evidence type="ECO:0000256" key="1">
    <source>
        <dbReference type="ARBA" id="ARBA00006484"/>
    </source>
</evidence>
<accession>K2P0U4</accession>
<keyword evidence="3" id="KW-1185">Reference proteome</keyword>
<reference evidence="2 3" key="1">
    <citation type="journal article" date="2012" name="J. Bacteriol.">
        <title>Genome Sequence of Nitratireductor indicus Type Strain C115.</title>
        <authorList>
            <person name="Lai Q."/>
            <person name="Li G."/>
            <person name="Yu Z."/>
            <person name="Shao Z."/>
        </authorList>
    </citation>
    <scope>NUCLEOTIDE SEQUENCE [LARGE SCALE GENOMIC DNA]</scope>
    <source>
        <strain evidence="2 3">C115</strain>
    </source>
</reference>
<dbReference type="SUPFAM" id="SSF51735">
    <property type="entry name" value="NAD(P)-binding Rossmann-fold domains"/>
    <property type="match status" value="1"/>
</dbReference>
<gene>
    <name evidence="2" type="ORF">NA8A_03340</name>
</gene>
<dbReference type="OrthoDB" id="9793325at2"/>
<dbReference type="InterPro" id="IPR036291">
    <property type="entry name" value="NAD(P)-bd_dom_sf"/>
</dbReference>
<evidence type="ECO:0000313" key="3">
    <source>
        <dbReference type="Proteomes" id="UP000007374"/>
    </source>
</evidence>
<dbReference type="EMBL" id="AMSI01000002">
    <property type="protein sequence ID" value="EKF43814.1"/>
    <property type="molecule type" value="Genomic_DNA"/>
</dbReference>
<dbReference type="InterPro" id="IPR050259">
    <property type="entry name" value="SDR"/>
</dbReference>
<sequence length="259" mass="26643">MDLGISGLNALVLGSSQGLGFSCAKALAEAGARVVVNGRDQKKAEAAATSIGHGAAAVAGDVSDPEGRARIVEEARALTGPISILVTNAGGPPPGPLETHGHDVWLKALESNMLSAIDMVRLVLPGMRDAGFGRIVNVTSFTVREPYPNMGLATGVRAGLTGAMASLAREVAAEGITVNNLLPGLMDTGALKRVYDAQAARENITPEAAKTRMADSVPMKRLGEADDFGPVCAFLCSRHAGYMTGQNITVDGGLVRALL</sequence>
<dbReference type="PANTHER" id="PTHR42879">
    <property type="entry name" value="3-OXOACYL-(ACYL-CARRIER-PROTEIN) REDUCTASE"/>
    <property type="match status" value="1"/>
</dbReference>
<proteinExistence type="inferred from homology"/>